<reference evidence="1" key="1">
    <citation type="submission" date="2021-06" db="EMBL/GenBank/DDBJ databases">
        <title>Parelaphostrongylus tenuis whole genome reference sequence.</title>
        <authorList>
            <person name="Garwood T.J."/>
            <person name="Larsen P.A."/>
            <person name="Fountain-Jones N.M."/>
            <person name="Garbe J.R."/>
            <person name="Macchietto M.G."/>
            <person name="Kania S.A."/>
            <person name="Gerhold R.W."/>
            <person name="Richards J.E."/>
            <person name="Wolf T.M."/>
        </authorList>
    </citation>
    <scope>NUCLEOTIDE SEQUENCE</scope>
    <source>
        <strain evidence="1">MNPRO001-30</strain>
        <tissue evidence="1">Meninges</tissue>
    </source>
</reference>
<protein>
    <submittedName>
        <fullName evidence="1">Uncharacterized protein</fullName>
    </submittedName>
</protein>
<dbReference type="Proteomes" id="UP001196413">
    <property type="component" value="Unassembled WGS sequence"/>
</dbReference>
<organism evidence="1 2">
    <name type="scientific">Parelaphostrongylus tenuis</name>
    <name type="common">Meningeal worm</name>
    <dbReference type="NCBI Taxonomy" id="148309"/>
    <lineage>
        <taxon>Eukaryota</taxon>
        <taxon>Metazoa</taxon>
        <taxon>Ecdysozoa</taxon>
        <taxon>Nematoda</taxon>
        <taxon>Chromadorea</taxon>
        <taxon>Rhabditida</taxon>
        <taxon>Rhabditina</taxon>
        <taxon>Rhabditomorpha</taxon>
        <taxon>Strongyloidea</taxon>
        <taxon>Metastrongylidae</taxon>
        <taxon>Parelaphostrongylus</taxon>
    </lineage>
</organism>
<accession>A0AAD5MW95</accession>
<dbReference type="EMBL" id="JAHQIW010005322">
    <property type="protein sequence ID" value="KAJ1365657.1"/>
    <property type="molecule type" value="Genomic_DNA"/>
</dbReference>
<gene>
    <name evidence="1" type="ORF">KIN20_026058</name>
</gene>
<dbReference type="AlphaFoldDB" id="A0AAD5MW95"/>
<comment type="caution">
    <text evidence="1">The sequence shown here is derived from an EMBL/GenBank/DDBJ whole genome shotgun (WGS) entry which is preliminary data.</text>
</comment>
<evidence type="ECO:0000313" key="2">
    <source>
        <dbReference type="Proteomes" id="UP001196413"/>
    </source>
</evidence>
<sequence length="142" mass="16293">MDSCQYFSFNVIICPSCAGVIVARKIPLKGTENEGRSQRERGELERIRSRAAGDDVVYLSALTSVDEVRVSIGGTCQKKESSVGRIRASQRSHRPITDYKLRANLFDSTVLQRFVMQRRRELILRPRQDYTEQLTEHLNDVF</sequence>
<evidence type="ECO:0000313" key="1">
    <source>
        <dbReference type="EMBL" id="KAJ1365657.1"/>
    </source>
</evidence>
<keyword evidence="2" id="KW-1185">Reference proteome</keyword>
<name>A0AAD5MW95_PARTN</name>
<proteinExistence type="predicted"/>